<evidence type="ECO:0000256" key="1">
    <source>
        <dbReference type="SAM" id="MobiDB-lite"/>
    </source>
</evidence>
<gene>
    <name evidence="2" type="ORF">LWI29_035355</name>
</gene>
<comment type="caution">
    <text evidence="2">The sequence shown here is derived from an EMBL/GenBank/DDBJ whole genome shotgun (WGS) entry which is preliminary data.</text>
</comment>
<reference evidence="2" key="2">
    <citation type="submission" date="2023-06" db="EMBL/GenBank/DDBJ databases">
        <authorList>
            <person name="Swenson N.G."/>
            <person name="Wegrzyn J.L."/>
            <person name="Mcevoy S.L."/>
        </authorList>
    </citation>
    <scope>NUCLEOTIDE SEQUENCE</scope>
    <source>
        <strain evidence="2">NS2018</strain>
        <tissue evidence="2">Leaf</tissue>
    </source>
</reference>
<sequence length="122" mass="14157">MGREASLRRIEVLSVRGLNQEEQFCHMGHDNDEESLNLSAEEFSTIEENEPEMGEHLGHHDHHFVVANNNHDRNQRLSNPEWNAKGHDHDHESCHDDHYDHHHETTTTMRDTVSHVAIGEVD</sequence>
<dbReference type="Proteomes" id="UP001168877">
    <property type="component" value="Unassembled WGS sequence"/>
</dbReference>
<protein>
    <submittedName>
        <fullName evidence="2">Uncharacterized protein</fullName>
    </submittedName>
</protein>
<evidence type="ECO:0000313" key="3">
    <source>
        <dbReference type="Proteomes" id="UP001168877"/>
    </source>
</evidence>
<reference evidence="2" key="1">
    <citation type="journal article" date="2022" name="Plant J.">
        <title>Strategies of tolerance reflected in two North American maple genomes.</title>
        <authorList>
            <person name="McEvoy S.L."/>
            <person name="Sezen U.U."/>
            <person name="Trouern-Trend A."/>
            <person name="McMahon S.M."/>
            <person name="Schaberg P.G."/>
            <person name="Yang J."/>
            <person name="Wegrzyn J.L."/>
            <person name="Swenson N.G."/>
        </authorList>
    </citation>
    <scope>NUCLEOTIDE SEQUENCE</scope>
    <source>
        <strain evidence="2">NS2018</strain>
    </source>
</reference>
<feature type="compositionally biased region" description="Basic and acidic residues" evidence="1">
    <location>
        <begin position="84"/>
        <end position="101"/>
    </location>
</feature>
<evidence type="ECO:0000313" key="2">
    <source>
        <dbReference type="EMBL" id="KAK0583274.1"/>
    </source>
</evidence>
<feature type="region of interest" description="Disordered" evidence="1">
    <location>
        <begin position="73"/>
        <end position="101"/>
    </location>
</feature>
<name>A0AA39S6K5_ACESA</name>
<keyword evidence="3" id="KW-1185">Reference proteome</keyword>
<dbReference type="EMBL" id="JAUESC010000384">
    <property type="protein sequence ID" value="KAK0583274.1"/>
    <property type="molecule type" value="Genomic_DNA"/>
</dbReference>
<organism evidence="2 3">
    <name type="scientific">Acer saccharum</name>
    <name type="common">Sugar maple</name>
    <dbReference type="NCBI Taxonomy" id="4024"/>
    <lineage>
        <taxon>Eukaryota</taxon>
        <taxon>Viridiplantae</taxon>
        <taxon>Streptophyta</taxon>
        <taxon>Embryophyta</taxon>
        <taxon>Tracheophyta</taxon>
        <taxon>Spermatophyta</taxon>
        <taxon>Magnoliopsida</taxon>
        <taxon>eudicotyledons</taxon>
        <taxon>Gunneridae</taxon>
        <taxon>Pentapetalae</taxon>
        <taxon>rosids</taxon>
        <taxon>malvids</taxon>
        <taxon>Sapindales</taxon>
        <taxon>Sapindaceae</taxon>
        <taxon>Hippocastanoideae</taxon>
        <taxon>Acereae</taxon>
        <taxon>Acer</taxon>
    </lineage>
</organism>
<proteinExistence type="predicted"/>
<dbReference type="AlphaFoldDB" id="A0AA39S6K5"/>
<accession>A0AA39S6K5</accession>